<dbReference type="InterPro" id="IPR005479">
    <property type="entry name" value="CPAse_ATP-bd"/>
</dbReference>
<dbReference type="PROSITE" id="PS50975">
    <property type="entry name" value="ATP_GRASP"/>
    <property type="match status" value="1"/>
</dbReference>
<evidence type="ECO:0000256" key="3">
    <source>
        <dbReference type="ARBA" id="ARBA00022840"/>
    </source>
</evidence>
<dbReference type="PANTHER" id="PTHR18866:SF128">
    <property type="entry name" value="UREA AMIDOLYASE"/>
    <property type="match status" value="1"/>
</dbReference>
<evidence type="ECO:0000313" key="8">
    <source>
        <dbReference type="EMBL" id="PMD62039.1"/>
    </source>
</evidence>
<dbReference type="GO" id="GO:0016874">
    <property type="term" value="F:ligase activity"/>
    <property type="evidence" value="ECO:0007669"/>
    <property type="project" value="UniProtKB-KW"/>
</dbReference>
<dbReference type="InterPro" id="IPR005482">
    <property type="entry name" value="Biotin_COase_C"/>
</dbReference>
<evidence type="ECO:0000256" key="2">
    <source>
        <dbReference type="ARBA" id="ARBA00022741"/>
    </source>
</evidence>
<dbReference type="Proteomes" id="UP000235371">
    <property type="component" value="Unassembled WGS sequence"/>
</dbReference>
<dbReference type="InParanoid" id="A0A2J6TG91"/>
<dbReference type="InterPro" id="IPR011761">
    <property type="entry name" value="ATP-grasp"/>
</dbReference>
<dbReference type="EMBL" id="KZ613785">
    <property type="protein sequence ID" value="PMD62039.1"/>
    <property type="molecule type" value="Genomic_DNA"/>
</dbReference>
<accession>A0A2J6TG91</accession>
<dbReference type="SMART" id="SM00878">
    <property type="entry name" value="Biotin_carb_C"/>
    <property type="match status" value="1"/>
</dbReference>
<dbReference type="GeneID" id="36592789"/>
<dbReference type="SUPFAM" id="SSF51246">
    <property type="entry name" value="Rudiment single hybrid motif"/>
    <property type="match status" value="1"/>
</dbReference>
<reference evidence="8 9" key="1">
    <citation type="submission" date="2016-04" db="EMBL/GenBank/DDBJ databases">
        <title>A degradative enzymes factory behind the ericoid mycorrhizal symbiosis.</title>
        <authorList>
            <consortium name="DOE Joint Genome Institute"/>
            <person name="Martino E."/>
            <person name="Morin E."/>
            <person name="Grelet G."/>
            <person name="Kuo A."/>
            <person name="Kohler A."/>
            <person name="Daghino S."/>
            <person name="Barry K."/>
            <person name="Choi C."/>
            <person name="Cichocki N."/>
            <person name="Clum A."/>
            <person name="Copeland A."/>
            <person name="Hainaut M."/>
            <person name="Haridas S."/>
            <person name="Labutti K."/>
            <person name="Lindquist E."/>
            <person name="Lipzen A."/>
            <person name="Khouja H.-R."/>
            <person name="Murat C."/>
            <person name="Ohm R."/>
            <person name="Olson A."/>
            <person name="Spatafora J."/>
            <person name="Veneault-Fourrey C."/>
            <person name="Henrissat B."/>
            <person name="Grigoriev I."/>
            <person name="Martin F."/>
            <person name="Perotto S."/>
        </authorList>
    </citation>
    <scope>NUCLEOTIDE SEQUENCE [LARGE SCALE GENOMIC DNA]</scope>
    <source>
        <strain evidence="8 9">E</strain>
    </source>
</reference>
<dbReference type="AlphaFoldDB" id="A0A2J6TG91"/>
<keyword evidence="1" id="KW-0436">Ligase</keyword>
<dbReference type="GO" id="GO:0005524">
    <property type="term" value="F:ATP binding"/>
    <property type="evidence" value="ECO:0007669"/>
    <property type="project" value="UniProtKB-UniRule"/>
</dbReference>
<organism evidence="8 9">
    <name type="scientific">Hyaloscypha bicolor E</name>
    <dbReference type="NCBI Taxonomy" id="1095630"/>
    <lineage>
        <taxon>Eukaryota</taxon>
        <taxon>Fungi</taxon>
        <taxon>Dikarya</taxon>
        <taxon>Ascomycota</taxon>
        <taxon>Pezizomycotina</taxon>
        <taxon>Leotiomycetes</taxon>
        <taxon>Helotiales</taxon>
        <taxon>Hyaloscyphaceae</taxon>
        <taxon>Hyaloscypha</taxon>
        <taxon>Hyaloscypha bicolor</taxon>
    </lineage>
</organism>
<name>A0A2J6TG91_9HELO</name>
<proteinExistence type="predicted"/>
<dbReference type="RefSeq" id="XP_024738943.1">
    <property type="nucleotide sequence ID" value="XM_024884712.1"/>
</dbReference>
<dbReference type="InterPro" id="IPR050856">
    <property type="entry name" value="Biotin_carboxylase_complex"/>
</dbReference>
<keyword evidence="2 5" id="KW-0547">Nucleotide-binding</keyword>
<evidence type="ECO:0000256" key="5">
    <source>
        <dbReference type="PROSITE-ProRule" id="PRU00409"/>
    </source>
</evidence>
<evidence type="ECO:0000313" key="9">
    <source>
        <dbReference type="Proteomes" id="UP000235371"/>
    </source>
</evidence>
<keyword evidence="4" id="KW-0092">Biotin</keyword>
<dbReference type="Gene3D" id="3.30.470.20">
    <property type="entry name" value="ATP-grasp fold, B domain"/>
    <property type="match status" value="1"/>
</dbReference>
<dbReference type="STRING" id="1095630.A0A2J6TG91"/>
<sequence>MLECRCCRARDCLGMLIKGIGVKKCATPLELREAFDSIRYLAVSIFKDKRVFIEKFVENARHVEVQIVGDGDGLVKHLGERDCSLQRRKQKVIEECPAIFVPEKIRGSMRRAAIELASSVSYRGVGTVEFLYDIGTEAFYFMEVNTQLQVEHAVTEIITGLELVEAIIRIGAGASSWQLLEVSFPENVRVDTWIEAGTIISSLYNPLLAKVIVCGKDRPEAIRKLAATLQNNVFSGIETNLDYLKQIVSSSDFQNGTYTTTTLDTVKFQADAFEVLDPGPSTTI</sequence>
<dbReference type="PROSITE" id="PS50979">
    <property type="entry name" value="BC"/>
    <property type="match status" value="1"/>
</dbReference>
<evidence type="ECO:0000259" key="6">
    <source>
        <dbReference type="PROSITE" id="PS50975"/>
    </source>
</evidence>
<evidence type="ECO:0000259" key="7">
    <source>
        <dbReference type="PROSITE" id="PS50979"/>
    </source>
</evidence>
<dbReference type="InterPro" id="IPR011054">
    <property type="entry name" value="Rudment_hybrid_motif"/>
</dbReference>
<dbReference type="SUPFAM" id="SSF56059">
    <property type="entry name" value="Glutathione synthetase ATP-binding domain-like"/>
    <property type="match status" value="1"/>
</dbReference>
<dbReference type="InterPro" id="IPR011764">
    <property type="entry name" value="Biotin_carboxylation_dom"/>
</dbReference>
<dbReference type="Pfam" id="PF02785">
    <property type="entry name" value="Biotin_carb_C"/>
    <property type="match status" value="1"/>
</dbReference>
<feature type="domain" description="Biotin carboxylation" evidence="7">
    <location>
        <begin position="1"/>
        <end position="268"/>
    </location>
</feature>
<dbReference type="PANTHER" id="PTHR18866">
    <property type="entry name" value="CARBOXYLASE:PYRUVATE/ACETYL-COA/PROPIONYL-COA CARBOXYLASE"/>
    <property type="match status" value="1"/>
</dbReference>
<protein>
    <submittedName>
        <fullName evidence="8">Uncharacterized protein</fullName>
    </submittedName>
</protein>
<keyword evidence="9" id="KW-1185">Reference proteome</keyword>
<evidence type="ECO:0000256" key="1">
    <source>
        <dbReference type="ARBA" id="ARBA00022598"/>
    </source>
</evidence>
<feature type="domain" description="ATP-grasp" evidence="6">
    <location>
        <begin position="48"/>
        <end position="172"/>
    </location>
</feature>
<dbReference type="OrthoDB" id="14612at2759"/>
<gene>
    <name evidence="8" type="ORF">K444DRAFT_642232</name>
</gene>
<keyword evidence="3 5" id="KW-0067">ATP-binding</keyword>
<evidence type="ECO:0000256" key="4">
    <source>
        <dbReference type="ARBA" id="ARBA00023267"/>
    </source>
</evidence>
<dbReference type="GO" id="GO:0046872">
    <property type="term" value="F:metal ion binding"/>
    <property type="evidence" value="ECO:0007669"/>
    <property type="project" value="InterPro"/>
</dbReference>
<dbReference type="Pfam" id="PF02786">
    <property type="entry name" value="CPSase_L_D2"/>
    <property type="match status" value="1"/>
</dbReference>